<keyword evidence="3" id="KW-0963">Cytoplasm</keyword>
<dbReference type="SUPFAM" id="SSF52540">
    <property type="entry name" value="P-loop containing nucleoside triphosphate hydrolases"/>
    <property type="match status" value="2"/>
</dbReference>
<sequence length="685" mass="75843">MVTVLGTGDSLLRVIEKAFPKLDIHARGNEITATGDAAEAALVQRLFDEMLLVLRTGQPLTEDTVERSIAMLREGTAAPSSVFTANILSNRGRSIRPKTLNQQNYVDAIDKHTIVFGIGPAGTGKTYLAMAKAVQALQAKQVNRIILTRPAVEAGERLGFLPGTLYEKIDPYLRPLYDALHDMIDPDSIPRLMAAGTIEVAPLAYMRGRAQPVFTKVMTPDGWRPIGSLQVGDLVVGSNGEPTPVLGVYPQGEKDVYRVTAQDGSWTLACGEHLWTVRTASDKRRNKPWRVLETQEMIGRLRAARARRYELPMLTGPVQMPERPVPMDPYALGLLLGDGCVTGRTTPGFATADRELAESLQAALPGVEVKWRGDYDYTLRRVREAGDVVTLENPVTRAMRELDLLGGRSHTKFVPEVYLHNAAHVRLALLQGLLDSDGGPVSQAGRSCRIQYTTTSILLRDDVIALVQSLGGVAYTRRRPALGRKPGRAKGRDVRYRHDAHIVDIRLPEDVQPFRLQRKLTKYQQSGGGGRPMRFIDSIEPAGREETVCIQVAAADSLYVTENYLLTHNTLNDAFIILDEAQNTSAEQMKMFLTRLGFNSKIVVTGDVTQIDLPGGTTSGLRVVQEILDGVEDIHFSRLTSTDVVRHKLVGRIVDAYGRYDAEQERLEHKQPRKKIDNRKPKRES</sequence>
<keyword evidence="10" id="KW-1185">Reference proteome</keyword>
<evidence type="ECO:0000256" key="3">
    <source>
        <dbReference type="ARBA" id="ARBA00022490"/>
    </source>
</evidence>
<dbReference type="PANTHER" id="PTHR30473">
    <property type="entry name" value="PROTEIN PHOH"/>
    <property type="match status" value="1"/>
</dbReference>
<dbReference type="InterPro" id="IPR003714">
    <property type="entry name" value="PhoH"/>
</dbReference>
<protein>
    <recommendedName>
        <fullName evidence="6">PhoH-like protein</fullName>
    </recommendedName>
</protein>
<dbReference type="SUPFAM" id="SSF51294">
    <property type="entry name" value="Hedgehog/intein (Hint) domain"/>
    <property type="match status" value="1"/>
</dbReference>
<dbReference type="InterPro" id="IPR036844">
    <property type="entry name" value="Hint_dom_sf"/>
</dbReference>
<evidence type="ECO:0000256" key="4">
    <source>
        <dbReference type="ARBA" id="ARBA00022741"/>
    </source>
</evidence>
<comment type="caution">
    <text evidence="9">The sequence shown here is derived from an EMBL/GenBank/DDBJ whole genome shotgun (WGS) entry which is preliminary data.</text>
</comment>
<evidence type="ECO:0000256" key="5">
    <source>
        <dbReference type="ARBA" id="ARBA00022840"/>
    </source>
</evidence>
<dbReference type="InterPro" id="IPR004042">
    <property type="entry name" value="Intein_endonuc_central"/>
</dbReference>
<dbReference type="InterPro" id="IPR051451">
    <property type="entry name" value="PhoH2-like"/>
</dbReference>
<keyword evidence="5" id="KW-0067">ATP-binding</keyword>
<accession>A0ABW1G9B0</accession>
<dbReference type="Gene3D" id="3.40.50.300">
    <property type="entry name" value="P-loop containing nucleotide triphosphate hydrolases"/>
    <property type="match status" value="2"/>
</dbReference>
<dbReference type="PANTHER" id="PTHR30473:SF1">
    <property type="entry name" value="PHOH-LIKE PROTEIN"/>
    <property type="match status" value="1"/>
</dbReference>
<evidence type="ECO:0000256" key="7">
    <source>
        <dbReference type="SAM" id="MobiDB-lite"/>
    </source>
</evidence>
<dbReference type="RefSeq" id="WP_380590230.1">
    <property type="nucleotide sequence ID" value="NZ_JBHSQJ010000157.1"/>
</dbReference>
<reference evidence="10" key="1">
    <citation type="journal article" date="2019" name="Int. J. Syst. Evol. Microbiol.">
        <title>The Global Catalogue of Microorganisms (GCM) 10K type strain sequencing project: providing services to taxonomists for standard genome sequencing and annotation.</title>
        <authorList>
            <consortium name="The Broad Institute Genomics Platform"/>
            <consortium name="The Broad Institute Genome Sequencing Center for Infectious Disease"/>
            <person name="Wu L."/>
            <person name="Ma J."/>
        </authorList>
    </citation>
    <scope>NUCLEOTIDE SEQUENCE [LARGE SCALE GENOMIC DNA]</scope>
    <source>
        <strain evidence="10">JCM 4816</strain>
    </source>
</reference>
<dbReference type="EMBL" id="JBHSQJ010000157">
    <property type="protein sequence ID" value="MFC5911369.1"/>
    <property type="molecule type" value="Genomic_DNA"/>
</dbReference>
<dbReference type="InterPro" id="IPR004860">
    <property type="entry name" value="LAGLIDADG_dom"/>
</dbReference>
<dbReference type="Gene3D" id="3.10.28.10">
    <property type="entry name" value="Homing endonucleases"/>
    <property type="match status" value="1"/>
</dbReference>
<dbReference type="Proteomes" id="UP001596174">
    <property type="component" value="Unassembled WGS sequence"/>
</dbReference>
<proteinExistence type="inferred from homology"/>
<dbReference type="Gene3D" id="2.170.16.10">
    <property type="entry name" value="Hedgehog/Intein (Hint) domain"/>
    <property type="match status" value="1"/>
</dbReference>
<dbReference type="InterPro" id="IPR027434">
    <property type="entry name" value="Homing_endonucl"/>
</dbReference>
<feature type="domain" description="DOD-type homing endonuclease" evidence="8">
    <location>
        <begin position="331"/>
        <end position="472"/>
    </location>
</feature>
<comment type="similarity">
    <text evidence="2">Belongs to the PhoH family.</text>
</comment>
<feature type="region of interest" description="Disordered" evidence="7">
    <location>
        <begin position="664"/>
        <end position="685"/>
    </location>
</feature>
<dbReference type="InterPro" id="IPR027417">
    <property type="entry name" value="P-loop_NTPase"/>
</dbReference>
<evidence type="ECO:0000259" key="8">
    <source>
        <dbReference type="PROSITE" id="PS50819"/>
    </source>
</evidence>
<dbReference type="PROSITE" id="PS50819">
    <property type="entry name" value="INTEIN_ENDONUCLEASE"/>
    <property type="match status" value="1"/>
</dbReference>
<dbReference type="Pfam" id="PF02562">
    <property type="entry name" value="PhoH"/>
    <property type="match status" value="2"/>
</dbReference>
<evidence type="ECO:0000256" key="1">
    <source>
        <dbReference type="ARBA" id="ARBA00004496"/>
    </source>
</evidence>
<keyword evidence="4" id="KW-0547">Nucleotide-binding</keyword>
<evidence type="ECO:0000313" key="9">
    <source>
        <dbReference type="EMBL" id="MFC5911369.1"/>
    </source>
</evidence>
<evidence type="ECO:0000256" key="6">
    <source>
        <dbReference type="ARBA" id="ARBA00039970"/>
    </source>
</evidence>
<comment type="subcellular location">
    <subcellularLocation>
        <location evidence="1">Cytoplasm</location>
    </subcellularLocation>
</comment>
<dbReference type="Pfam" id="PF14528">
    <property type="entry name" value="LAGLIDADG_3"/>
    <property type="match status" value="1"/>
</dbReference>
<gene>
    <name evidence="9" type="ORF">ACFP3V_29720</name>
</gene>
<evidence type="ECO:0000313" key="10">
    <source>
        <dbReference type="Proteomes" id="UP001596174"/>
    </source>
</evidence>
<name>A0ABW1G9B0_9ACTN</name>
<organism evidence="9 10">
    <name type="scientific">Streptacidiphilus monticola</name>
    <dbReference type="NCBI Taxonomy" id="2161674"/>
    <lineage>
        <taxon>Bacteria</taxon>
        <taxon>Bacillati</taxon>
        <taxon>Actinomycetota</taxon>
        <taxon>Actinomycetes</taxon>
        <taxon>Kitasatosporales</taxon>
        <taxon>Streptomycetaceae</taxon>
        <taxon>Streptacidiphilus</taxon>
    </lineage>
</organism>
<evidence type="ECO:0000256" key="2">
    <source>
        <dbReference type="ARBA" id="ARBA00010393"/>
    </source>
</evidence>